<evidence type="ECO:0000313" key="4">
    <source>
        <dbReference type="EMBL" id="CAE6235185.1"/>
    </source>
</evidence>
<feature type="compositionally biased region" description="Pro residues" evidence="1">
    <location>
        <begin position="78"/>
        <end position="91"/>
    </location>
</feature>
<dbReference type="InterPro" id="IPR025558">
    <property type="entry name" value="DUF4283"/>
</dbReference>
<reference evidence="4" key="1">
    <citation type="submission" date="2021-01" db="EMBL/GenBank/DDBJ databases">
        <authorList>
            <person name="Bezrukov I."/>
        </authorList>
    </citation>
    <scope>NUCLEOTIDE SEQUENCE</scope>
</reference>
<evidence type="ECO:0000313" key="5">
    <source>
        <dbReference type="Proteomes" id="UP000682877"/>
    </source>
</evidence>
<feature type="region of interest" description="Disordered" evidence="1">
    <location>
        <begin position="491"/>
        <end position="521"/>
    </location>
</feature>
<organism evidence="4 5">
    <name type="scientific">Arabidopsis arenosa</name>
    <name type="common">Sand rock-cress</name>
    <name type="synonym">Cardaminopsis arenosa</name>
    <dbReference type="NCBI Taxonomy" id="38785"/>
    <lineage>
        <taxon>Eukaryota</taxon>
        <taxon>Viridiplantae</taxon>
        <taxon>Streptophyta</taxon>
        <taxon>Embryophyta</taxon>
        <taxon>Tracheophyta</taxon>
        <taxon>Spermatophyta</taxon>
        <taxon>Magnoliopsida</taxon>
        <taxon>eudicotyledons</taxon>
        <taxon>Gunneridae</taxon>
        <taxon>Pentapetalae</taxon>
        <taxon>rosids</taxon>
        <taxon>malvids</taxon>
        <taxon>Brassicales</taxon>
        <taxon>Brassicaceae</taxon>
        <taxon>Camelineae</taxon>
        <taxon>Arabidopsis</taxon>
    </lineage>
</organism>
<feature type="region of interest" description="Disordered" evidence="1">
    <location>
        <begin position="1"/>
        <end position="26"/>
    </location>
</feature>
<evidence type="ECO:0000256" key="1">
    <source>
        <dbReference type="SAM" id="MobiDB-lite"/>
    </source>
</evidence>
<feature type="region of interest" description="Disordered" evidence="1">
    <location>
        <begin position="65"/>
        <end position="98"/>
    </location>
</feature>
<dbReference type="InterPro" id="IPR040256">
    <property type="entry name" value="At4g02000-like"/>
</dbReference>
<proteinExistence type="predicted"/>
<dbReference type="EMBL" id="LR999458">
    <property type="protein sequence ID" value="CAE6235185.1"/>
    <property type="molecule type" value="Genomic_DNA"/>
</dbReference>
<gene>
    <name evidence="3" type="ORF">AARE701A_LOCUS13032</name>
    <name evidence="4" type="ORF">AARE701A_LOCUS21257</name>
</gene>
<accession>A0A8S2AZR7</accession>
<protein>
    <recommendedName>
        <fullName evidence="2">DUF4283 domain-containing protein</fullName>
    </recommendedName>
</protein>
<dbReference type="Pfam" id="PF14111">
    <property type="entry name" value="DUF4283"/>
    <property type="match status" value="1"/>
</dbReference>
<dbReference type="AlphaFoldDB" id="A0A8S2AZR7"/>
<feature type="domain" description="DUF4283" evidence="2">
    <location>
        <begin position="149"/>
        <end position="232"/>
    </location>
</feature>
<keyword evidence="5" id="KW-1185">Reference proteome</keyword>
<dbReference type="PANTHER" id="PTHR31286:SF159">
    <property type="entry name" value="DUF4283 DOMAIN-CONTAINING PROTEIN"/>
    <property type="match status" value="1"/>
</dbReference>
<dbReference type="Proteomes" id="UP000682877">
    <property type="component" value="Chromosome 5"/>
</dbReference>
<feature type="compositionally biased region" description="Low complexity" evidence="1">
    <location>
        <begin position="502"/>
        <end position="511"/>
    </location>
</feature>
<evidence type="ECO:0000313" key="3">
    <source>
        <dbReference type="EMBL" id="CAE6075736.1"/>
    </source>
</evidence>
<feature type="compositionally biased region" description="Pro residues" evidence="1">
    <location>
        <begin position="1"/>
        <end position="19"/>
    </location>
</feature>
<name>A0A8S2AZR7_ARAAE</name>
<dbReference type="PANTHER" id="PTHR31286">
    <property type="entry name" value="GLYCINE-RICH CELL WALL STRUCTURAL PROTEIN 1.8-LIKE"/>
    <property type="match status" value="1"/>
</dbReference>
<dbReference type="Proteomes" id="UP000682877">
    <property type="component" value="Chromosome 8"/>
</dbReference>
<evidence type="ECO:0000259" key="2">
    <source>
        <dbReference type="Pfam" id="PF14111"/>
    </source>
</evidence>
<sequence>MTGALPLPPPPVPPDPNPPRLVSLPSTQFSSLDVEMSDLAFASLSPAKSAIHHAPFEKGVLGAAPSSSLARDNSPGFPSVPPELPKPPVVSPPSRVSNPTVGVSDPGFNWAKNLSSSGKIPASSAPVLISAEGRPRVKVPNTVFERGAKLHGDYIVGIFYGKAPSYGKIWGVLNFLWGKDKRVTVHNLSNNAFLFYIPSPSLRKRVLQHELWRVGDSPFFVMPWKSEFSFNPPSLESAPVWASIKDIPFDLITPEGLSIICRTLGRAVDYKPFTSINSAEVKVVVDLTKPLPSVLELEREDGHILLLTVTFPWLPPLCSCCKEIGHKSALCPNAPISVKQSSTSRFDNHPSEIPVTKLPGINLGEPKKVWIPVQGKNVSSELEIGVSATPSQSVAVIPDFQACPPVSQSMHQTSMDVNLVSDQFPSSEAGPVSLSIVSEHLVSSQSNSETPFELASRNIAPSALSLVTVPPTTSNPFDLLQVEESTMVVDDDSSSLANSGQPLSSSTSPKTTKLKRKWDAQQSRLQGGVLSLIGEKRHSH</sequence>
<dbReference type="EMBL" id="LR999455">
    <property type="protein sequence ID" value="CAE6075736.1"/>
    <property type="molecule type" value="Genomic_DNA"/>
</dbReference>